<reference evidence="2 3" key="1">
    <citation type="submission" date="2014-04" db="EMBL/GenBank/DDBJ databases">
        <authorList>
            <consortium name="DOE Joint Genome Institute"/>
            <person name="Kuo A."/>
            <person name="Zuccaro A."/>
            <person name="Kohler A."/>
            <person name="Nagy L.G."/>
            <person name="Floudas D."/>
            <person name="Copeland A."/>
            <person name="Barry K.W."/>
            <person name="Cichocki N."/>
            <person name="Veneault-Fourrey C."/>
            <person name="LaButti K."/>
            <person name="Lindquist E.A."/>
            <person name="Lipzen A."/>
            <person name="Lundell T."/>
            <person name="Morin E."/>
            <person name="Murat C."/>
            <person name="Sun H."/>
            <person name="Tunlid A."/>
            <person name="Henrissat B."/>
            <person name="Grigoriev I.V."/>
            <person name="Hibbett D.S."/>
            <person name="Martin F."/>
            <person name="Nordberg H.P."/>
            <person name="Cantor M.N."/>
            <person name="Hua S.X."/>
        </authorList>
    </citation>
    <scope>NUCLEOTIDE SEQUENCE [LARGE SCALE GENOMIC DNA]</scope>
    <source>
        <strain evidence="2 3">MAFF 305830</strain>
    </source>
</reference>
<dbReference type="AlphaFoldDB" id="A0A0C3BB11"/>
<dbReference type="Proteomes" id="UP000054097">
    <property type="component" value="Unassembled WGS sequence"/>
</dbReference>
<dbReference type="EMBL" id="KN824289">
    <property type="protein sequence ID" value="KIM29309.1"/>
    <property type="molecule type" value="Genomic_DNA"/>
</dbReference>
<gene>
    <name evidence="2" type="ORF">M408DRAFT_328956</name>
</gene>
<evidence type="ECO:0000313" key="2">
    <source>
        <dbReference type="EMBL" id="KIM29309.1"/>
    </source>
</evidence>
<feature type="signal peptide" evidence="1">
    <location>
        <begin position="1"/>
        <end position="17"/>
    </location>
</feature>
<accession>A0A0C3BB11</accession>
<feature type="chain" id="PRO_5002161485" evidence="1">
    <location>
        <begin position="18"/>
        <end position="58"/>
    </location>
</feature>
<proteinExistence type="predicted"/>
<dbReference type="HOGENOM" id="CLU_2980545_0_0_1"/>
<evidence type="ECO:0000313" key="3">
    <source>
        <dbReference type="Proteomes" id="UP000054097"/>
    </source>
</evidence>
<reference evidence="3" key="2">
    <citation type="submission" date="2015-01" db="EMBL/GenBank/DDBJ databases">
        <title>Evolutionary Origins and Diversification of the Mycorrhizal Mutualists.</title>
        <authorList>
            <consortium name="DOE Joint Genome Institute"/>
            <consortium name="Mycorrhizal Genomics Consortium"/>
            <person name="Kohler A."/>
            <person name="Kuo A."/>
            <person name="Nagy L.G."/>
            <person name="Floudas D."/>
            <person name="Copeland A."/>
            <person name="Barry K.W."/>
            <person name="Cichocki N."/>
            <person name="Veneault-Fourrey C."/>
            <person name="LaButti K."/>
            <person name="Lindquist E.A."/>
            <person name="Lipzen A."/>
            <person name="Lundell T."/>
            <person name="Morin E."/>
            <person name="Murat C."/>
            <person name="Riley R."/>
            <person name="Ohm R."/>
            <person name="Sun H."/>
            <person name="Tunlid A."/>
            <person name="Henrissat B."/>
            <person name="Grigoriev I.V."/>
            <person name="Hibbett D.S."/>
            <person name="Martin F."/>
        </authorList>
    </citation>
    <scope>NUCLEOTIDE SEQUENCE [LARGE SCALE GENOMIC DNA]</scope>
    <source>
        <strain evidence="3">MAFF 305830</strain>
    </source>
</reference>
<sequence length="58" mass="6876">MFWLMLSVLLVEPFALQVSPQKFLSILHSMRGVWCKVVSQISRDDRLATARHHKIRLW</sequence>
<keyword evidence="1" id="KW-0732">Signal</keyword>
<evidence type="ECO:0000256" key="1">
    <source>
        <dbReference type="SAM" id="SignalP"/>
    </source>
</evidence>
<name>A0A0C3BB11_SERVB</name>
<organism evidence="2 3">
    <name type="scientific">Serendipita vermifera MAFF 305830</name>
    <dbReference type="NCBI Taxonomy" id="933852"/>
    <lineage>
        <taxon>Eukaryota</taxon>
        <taxon>Fungi</taxon>
        <taxon>Dikarya</taxon>
        <taxon>Basidiomycota</taxon>
        <taxon>Agaricomycotina</taxon>
        <taxon>Agaricomycetes</taxon>
        <taxon>Sebacinales</taxon>
        <taxon>Serendipitaceae</taxon>
        <taxon>Serendipita</taxon>
    </lineage>
</organism>
<protein>
    <submittedName>
        <fullName evidence="2">Uncharacterized protein</fullName>
    </submittedName>
</protein>
<keyword evidence="3" id="KW-1185">Reference proteome</keyword>